<sequence length="184" mass="20463">MKEIAASPTMPEEKDPDHRSAAIHSESAQGHGDDEGPHDSDDEPMVYEIPKDYATWARQERDRLIAEGADPDSVILQSEVGNHIPRPEGESPTDFAKRYAETMNGMIARGVRILNDQCIADVVPSGFETADGRFFDLGPGSGATKGEFRAFSQWFEEMLETGPMHAVPEKWLKFEKPAERGFEL</sequence>
<dbReference type="OrthoDB" id="4337606at2759"/>
<evidence type="ECO:0000313" key="2">
    <source>
        <dbReference type="EMBL" id="OGM49656.1"/>
    </source>
</evidence>
<gene>
    <name evidence="2" type="ORF">ABOM_001878</name>
</gene>
<evidence type="ECO:0000313" key="3">
    <source>
        <dbReference type="Proteomes" id="UP000179179"/>
    </source>
</evidence>
<dbReference type="Proteomes" id="UP000179179">
    <property type="component" value="Unassembled WGS sequence"/>
</dbReference>
<accession>A0A1F8AD34</accession>
<dbReference type="RefSeq" id="XP_022393373.1">
    <property type="nucleotide sequence ID" value="XM_022529008.1"/>
</dbReference>
<comment type="caution">
    <text evidence="2">The sequence shown here is derived from an EMBL/GenBank/DDBJ whole genome shotgun (WGS) entry which is preliminary data.</text>
</comment>
<proteinExistence type="predicted"/>
<organism evidence="2 3">
    <name type="scientific">Aspergillus bombycis</name>
    <dbReference type="NCBI Taxonomy" id="109264"/>
    <lineage>
        <taxon>Eukaryota</taxon>
        <taxon>Fungi</taxon>
        <taxon>Dikarya</taxon>
        <taxon>Ascomycota</taxon>
        <taxon>Pezizomycotina</taxon>
        <taxon>Eurotiomycetes</taxon>
        <taxon>Eurotiomycetidae</taxon>
        <taxon>Eurotiales</taxon>
        <taxon>Aspergillaceae</taxon>
        <taxon>Aspergillus</taxon>
    </lineage>
</organism>
<dbReference type="AlphaFoldDB" id="A0A1F8AD34"/>
<feature type="compositionally biased region" description="Basic and acidic residues" evidence="1">
    <location>
        <begin position="11"/>
        <end position="20"/>
    </location>
</feature>
<dbReference type="EMBL" id="LYCR01000007">
    <property type="protein sequence ID" value="OGM49656.1"/>
    <property type="molecule type" value="Genomic_DNA"/>
</dbReference>
<name>A0A1F8AD34_9EURO</name>
<keyword evidence="3" id="KW-1185">Reference proteome</keyword>
<evidence type="ECO:0000256" key="1">
    <source>
        <dbReference type="SAM" id="MobiDB-lite"/>
    </source>
</evidence>
<reference evidence="2 3" key="1">
    <citation type="journal article" date="2016" name="Genome Biol. Evol.">
        <title>Draft genome sequence of an aflatoxigenic Aspergillus species, A. bombycis.</title>
        <authorList>
            <person name="Moore G.G."/>
            <person name="Mack B.M."/>
            <person name="Beltz S.B."/>
            <person name="Gilbert M.K."/>
        </authorList>
    </citation>
    <scope>NUCLEOTIDE SEQUENCE [LARGE SCALE GENOMIC DNA]</scope>
    <source>
        <strain evidence="3">NRRL 26010</strain>
    </source>
</reference>
<protein>
    <submittedName>
        <fullName evidence="2">Uncharacterized protein</fullName>
    </submittedName>
</protein>
<feature type="region of interest" description="Disordered" evidence="1">
    <location>
        <begin position="1"/>
        <end position="48"/>
    </location>
</feature>
<dbReference type="GeneID" id="34445268"/>